<dbReference type="Proteomes" id="UP000184512">
    <property type="component" value="Unassembled WGS sequence"/>
</dbReference>
<feature type="transmembrane region" description="Helical" evidence="9">
    <location>
        <begin position="329"/>
        <end position="350"/>
    </location>
</feature>
<dbReference type="STRING" id="1123357.SAMN02745244_03032"/>
<dbReference type="GO" id="GO:0009236">
    <property type="term" value="P:cobalamin biosynthetic process"/>
    <property type="evidence" value="ECO:0007669"/>
    <property type="project" value="UniProtKB-UniRule"/>
</dbReference>
<dbReference type="NCBIfam" id="NF002276">
    <property type="entry name" value="PRK01209.1-4"/>
    <property type="match status" value="1"/>
</dbReference>
<dbReference type="HAMAP" id="MF_00024">
    <property type="entry name" value="CobD_CbiB"/>
    <property type="match status" value="1"/>
</dbReference>
<sequence>MSTIPGSIVKTGHVCGHIAIEPGIVLKGTPSPGRAGRASVAAMLSSRAVGIALGVVADRVFGDPTKHHPVAWFGTWATRVERHTYSDDTLAGARHVAATVAPVAVAAIAVERLTRKHPVAHTLATALTTWAVVGARSLAREGELMADKLDSGDLDGARERLGNLCGRDPAGLDEPELARAAVESMAENTADAAVASIFWGALLGIPGLVVHRCLNTLDAMVGHLNDRYRRFGTAAARLDDAADWVPARLTGAAACALAPTVGGDRARAWRTMRRDGAKHPSPNGGWCESAWAGALGVQLGGTNVYFSRTETRDLLGDGPRPRSAELRRAARLVTLVTAAVTGVAAAALLASGKARR</sequence>
<dbReference type="Pfam" id="PF03186">
    <property type="entry name" value="CobD_Cbib"/>
    <property type="match status" value="1"/>
</dbReference>
<proteinExistence type="inferred from homology"/>
<gene>
    <name evidence="9" type="primary">cobD</name>
    <name evidence="10" type="ORF">SAMN02745244_03032</name>
</gene>
<comment type="function">
    <text evidence="9">Converts cobyric acid to cobinamide by the addition of aminopropanol on the F carboxylic group.</text>
</comment>
<dbReference type="PANTHER" id="PTHR34308:SF1">
    <property type="entry name" value="COBALAMIN BIOSYNTHESIS PROTEIN CBIB"/>
    <property type="match status" value="1"/>
</dbReference>
<dbReference type="GO" id="GO:0005886">
    <property type="term" value="C:plasma membrane"/>
    <property type="evidence" value="ECO:0007669"/>
    <property type="project" value="UniProtKB-SubCell"/>
</dbReference>
<keyword evidence="4 9" id="KW-1003">Cell membrane</keyword>
<dbReference type="InterPro" id="IPR004485">
    <property type="entry name" value="Cobalamin_biosynth_CobD/CbiB"/>
</dbReference>
<comment type="similarity">
    <text evidence="3 9">Belongs to the CobD/CbiB family.</text>
</comment>
<evidence type="ECO:0000256" key="2">
    <source>
        <dbReference type="ARBA" id="ARBA00004953"/>
    </source>
</evidence>
<comment type="pathway">
    <text evidence="2 9">Cofactor biosynthesis; adenosylcobalamin biosynthesis.</text>
</comment>
<keyword evidence="7 9" id="KW-1133">Transmembrane helix</keyword>
<comment type="caution">
    <text evidence="9">Lacks conserved residue(s) required for the propagation of feature annotation.</text>
</comment>
<evidence type="ECO:0000256" key="5">
    <source>
        <dbReference type="ARBA" id="ARBA00022573"/>
    </source>
</evidence>
<evidence type="ECO:0000256" key="1">
    <source>
        <dbReference type="ARBA" id="ARBA00004651"/>
    </source>
</evidence>
<keyword evidence="5 9" id="KW-0169">Cobalamin biosynthesis</keyword>
<keyword evidence="8 9" id="KW-0472">Membrane</keyword>
<evidence type="ECO:0000256" key="7">
    <source>
        <dbReference type="ARBA" id="ARBA00022989"/>
    </source>
</evidence>
<dbReference type="AlphaFoldDB" id="A0A1M6LB44"/>
<dbReference type="GO" id="GO:0048472">
    <property type="term" value="F:threonine-phosphate decarboxylase activity"/>
    <property type="evidence" value="ECO:0007669"/>
    <property type="project" value="InterPro"/>
</dbReference>
<dbReference type="PANTHER" id="PTHR34308">
    <property type="entry name" value="COBALAMIN BIOSYNTHESIS PROTEIN CBIB"/>
    <property type="match status" value="1"/>
</dbReference>
<keyword evidence="6 9" id="KW-0812">Transmembrane</keyword>
<evidence type="ECO:0000256" key="9">
    <source>
        <dbReference type="HAMAP-Rule" id="MF_00024"/>
    </source>
</evidence>
<evidence type="ECO:0000313" key="10">
    <source>
        <dbReference type="EMBL" id="SHJ68382.1"/>
    </source>
</evidence>
<protein>
    <recommendedName>
        <fullName evidence="9">Cobalamin biosynthesis protein CobD</fullName>
    </recommendedName>
</protein>
<reference evidence="10 11" key="1">
    <citation type="submission" date="2016-11" db="EMBL/GenBank/DDBJ databases">
        <authorList>
            <person name="Jaros S."/>
            <person name="Januszkiewicz K."/>
            <person name="Wedrychowicz H."/>
        </authorList>
    </citation>
    <scope>NUCLEOTIDE SEQUENCE [LARGE SCALE GENOMIC DNA]</scope>
    <source>
        <strain evidence="10 11">DSM 12906</strain>
    </source>
</reference>
<name>A0A1M6LB44_9ACTN</name>
<dbReference type="GO" id="GO:0015420">
    <property type="term" value="F:ABC-type vitamin B12 transporter activity"/>
    <property type="evidence" value="ECO:0007669"/>
    <property type="project" value="UniProtKB-UniRule"/>
</dbReference>
<evidence type="ECO:0000313" key="11">
    <source>
        <dbReference type="Proteomes" id="UP000184512"/>
    </source>
</evidence>
<organism evidence="10 11">
    <name type="scientific">Tessaracoccus bendigoensis DSM 12906</name>
    <dbReference type="NCBI Taxonomy" id="1123357"/>
    <lineage>
        <taxon>Bacteria</taxon>
        <taxon>Bacillati</taxon>
        <taxon>Actinomycetota</taxon>
        <taxon>Actinomycetes</taxon>
        <taxon>Propionibacteriales</taxon>
        <taxon>Propionibacteriaceae</taxon>
        <taxon>Tessaracoccus</taxon>
    </lineage>
</organism>
<accession>A0A1M6LB44</accession>
<dbReference type="EMBL" id="FQZG01000069">
    <property type="protein sequence ID" value="SHJ68382.1"/>
    <property type="molecule type" value="Genomic_DNA"/>
</dbReference>
<evidence type="ECO:0000256" key="4">
    <source>
        <dbReference type="ARBA" id="ARBA00022475"/>
    </source>
</evidence>
<evidence type="ECO:0000256" key="8">
    <source>
        <dbReference type="ARBA" id="ARBA00023136"/>
    </source>
</evidence>
<comment type="subcellular location">
    <subcellularLocation>
        <location evidence="1 9">Cell membrane</location>
        <topology evidence="1 9">Multi-pass membrane protein</topology>
    </subcellularLocation>
</comment>
<dbReference type="UniPathway" id="UPA00148"/>
<evidence type="ECO:0000256" key="6">
    <source>
        <dbReference type="ARBA" id="ARBA00022692"/>
    </source>
</evidence>
<evidence type="ECO:0000256" key="3">
    <source>
        <dbReference type="ARBA" id="ARBA00006263"/>
    </source>
</evidence>
<keyword evidence="11" id="KW-1185">Reference proteome</keyword>
<dbReference type="NCBIfam" id="TIGR00380">
    <property type="entry name" value="cobal_cbiB"/>
    <property type="match status" value="1"/>
</dbReference>